<accession>A0ABS3S1I3</accession>
<evidence type="ECO:0000256" key="1">
    <source>
        <dbReference type="ARBA" id="ARBA00010641"/>
    </source>
</evidence>
<dbReference type="SUPFAM" id="SSF88659">
    <property type="entry name" value="Sigma3 and sigma4 domains of RNA polymerase sigma factors"/>
    <property type="match status" value="1"/>
</dbReference>
<organism evidence="7 8">
    <name type="scientific">Actinomadura violacea</name>
    <dbReference type="NCBI Taxonomy" id="2819934"/>
    <lineage>
        <taxon>Bacteria</taxon>
        <taxon>Bacillati</taxon>
        <taxon>Actinomycetota</taxon>
        <taxon>Actinomycetes</taxon>
        <taxon>Streptosporangiales</taxon>
        <taxon>Thermomonosporaceae</taxon>
        <taxon>Actinomadura</taxon>
    </lineage>
</organism>
<dbReference type="SUPFAM" id="SSF88946">
    <property type="entry name" value="Sigma2 domain of RNA polymerase sigma factors"/>
    <property type="match status" value="1"/>
</dbReference>
<dbReference type="NCBIfam" id="TIGR02937">
    <property type="entry name" value="sigma70-ECF"/>
    <property type="match status" value="1"/>
</dbReference>
<evidence type="ECO:0000259" key="6">
    <source>
        <dbReference type="Pfam" id="PF04542"/>
    </source>
</evidence>
<reference evidence="7 8" key="1">
    <citation type="submission" date="2021-03" db="EMBL/GenBank/DDBJ databases">
        <title>Actinomadura violae sp. nov., isolated from lichen in Thailand.</title>
        <authorList>
            <person name="Kanchanasin P."/>
            <person name="Saeng-In P."/>
            <person name="Phongsopitanun W."/>
            <person name="Yuki M."/>
            <person name="Kudo T."/>
            <person name="Ohkuma M."/>
            <person name="Tanasupawat S."/>
        </authorList>
    </citation>
    <scope>NUCLEOTIDE SEQUENCE [LARGE SCALE GENOMIC DNA]</scope>
    <source>
        <strain evidence="7 8">LCR2-06</strain>
    </source>
</reference>
<dbReference type="Gene3D" id="1.10.10.10">
    <property type="entry name" value="Winged helix-like DNA-binding domain superfamily/Winged helix DNA-binding domain"/>
    <property type="match status" value="1"/>
</dbReference>
<dbReference type="RefSeq" id="WP_208246598.1">
    <property type="nucleotide sequence ID" value="NZ_JAGEPF010000021.1"/>
</dbReference>
<dbReference type="Gene3D" id="1.10.1740.10">
    <property type="match status" value="1"/>
</dbReference>
<protein>
    <submittedName>
        <fullName evidence="7">RNA polymerase sigma factor</fullName>
    </submittedName>
</protein>
<dbReference type="EMBL" id="JAGEPF010000021">
    <property type="protein sequence ID" value="MBO2462398.1"/>
    <property type="molecule type" value="Genomic_DNA"/>
</dbReference>
<sequence>MTSDDDRTPRDDVLGLVARAVEGDQDALAEVLAHVQDPVYRLALRMTGRVADAEDATQEILIRIMTRLSMFRGEASLVTWAYRIAMNHLLNLRRRPAEMPTFGTYRQDLLNGLQTPAYTGPDSGLLAEEIRLLCTQALLQCLDGAGRAAYVVGEILGLPGDEAAWVLAISPPAYRKRLERARRQVRRALQDRCGLLDAPAPCRCDKRITYAIDKGRIASTGPVLATHPTGAKHDAQTVTAAAALEQLRDVGELLRAHPDYAAPEARTKAVLALVRSTRYKNLLPDQAP</sequence>
<keyword evidence="3" id="KW-0731">Sigma factor</keyword>
<proteinExistence type="inferred from homology"/>
<dbReference type="InterPro" id="IPR013325">
    <property type="entry name" value="RNA_pol_sigma_r2"/>
</dbReference>
<evidence type="ECO:0000313" key="8">
    <source>
        <dbReference type="Proteomes" id="UP000680206"/>
    </source>
</evidence>
<gene>
    <name evidence="7" type="ORF">J4709_32990</name>
</gene>
<evidence type="ECO:0000256" key="5">
    <source>
        <dbReference type="ARBA" id="ARBA00023163"/>
    </source>
</evidence>
<dbReference type="Proteomes" id="UP000680206">
    <property type="component" value="Unassembled WGS sequence"/>
</dbReference>
<evidence type="ECO:0000256" key="4">
    <source>
        <dbReference type="ARBA" id="ARBA00023125"/>
    </source>
</evidence>
<dbReference type="InterPro" id="IPR013324">
    <property type="entry name" value="RNA_pol_sigma_r3/r4-like"/>
</dbReference>
<keyword evidence="2" id="KW-0805">Transcription regulation</keyword>
<keyword evidence="4" id="KW-0238">DNA-binding</keyword>
<dbReference type="InterPro" id="IPR007627">
    <property type="entry name" value="RNA_pol_sigma70_r2"/>
</dbReference>
<dbReference type="InterPro" id="IPR039425">
    <property type="entry name" value="RNA_pol_sigma-70-like"/>
</dbReference>
<dbReference type="InterPro" id="IPR036388">
    <property type="entry name" value="WH-like_DNA-bd_sf"/>
</dbReference>
<keyword evidence="8" id="KW-1185">Reference proteome</keyword>
<dbReference type="Pfam" id="PF04542">
    <property type="entry name" value="Sigma70_r2"/>
    <property type="match status" value="1"/>
</dbReference>
<comment type="caution">
    <text evidence="7">The sequence shown here is derived from an EMBL/GenBank/DDBJ whole genome shotgun (WGS) entry which is preliminary data.</text>
</comment>
<evidence type="ECO:0000256" key="3">
    <source>
        <dbReference type="ARBA" id="ARBA00023082"/>
    </source>
</evidence>
<dbReference type="PANTHER" id="PTHR43133:SF8">
    <property type="entry name" value="RNA POLYMERASE SIGMA FACTOR HI_1459-RELATED"/>
    <property type="match status" value="1"/>
</dbReference>
<evidence type="ECO:0000256" key="2">
    <source>
        <dbReference type="ARBA" id="ARBA00023015"/>
    </source>
</evidence>
<dbReference type="InterPro" id="IPR014284">
    <property type="entry name" value="RNA_pol_sigma-70_dom"/>
</dbReference>
<feature type="domain" description="RNA polymerase sigma-70 region 2" evidence="6">
    <location>
        <begin position="34"/>
        <end position="95"/>
    </location>
</feature>
<evidence type="ECO:0000313" key="7">
    <source>
        <dbReference type="EMBL" id="MBO2462398.1"/>
    </source>
</evidence>
<name>A0ABS3S1I3_9ACTN</name>
<dbReference type="PANTHER" id="PTHR43133">
    <property type="entry name" value="RNA POLYMERASE ECF-TYPE SIGMA FACTO"/>
    <property type="match status" value="1"/>
</dbReference>
<keyword evidence="5" id="KW-0804">Transcription</keyword>
<comment type="similarity">
    <text evidence="1">Belongs to the sigma-70 factor family. ECF subfamily.</text>
</comment>